<dbReference type="NCBIfam" id="TIGR02246">
    <property type="entry name" value="SgcJ/EcaC family oxidoreductase"/>
    <property type="match status" value="1"/>
</dbReference>
<keyword evidence="3" id="KW-1185">Reference proteome</keyword>
<dbReference type="EMBL" id="CP012333">
    <property type="protein sequence ID" value="AKU95540.1"/>
    <property type="molecule type" value="Genomic_DNA"/>
</dbReference>
<name>A0A0K1PPS3_9BACT</name>
<evidence type="ECO:0000313" key="2">
    <source>
        <dbReference type="EMBL" id="AKU95540.1"/>
    </source>
</evidence>
<dbReference type="InterPro" id="IPR032710">
    <property type="entry name" value="NTF2-like_dom_sf"/>
</dbReference>
<sequence length="138" mass="16131">MREVAMNVGMIGIEDVIERYVQTWQRDDMDAWGELFTEDCDFVAWAGQWWKTRRENVDAHKCVHASVAKQRQNYELEIAKVDMLCSELALVHARWSWREFRAMPDAPSDDRSGIVTMVMMKTEAGWRIRASHNARVTP</sequence>
<dbReference type="Proteomes" id="UP000064967">
    <property type="component" value="Chromosome"/>
</dbReference>
<dbReference type="SUPFAM" id="SSF54427">
    <property type="entry name" value="NTF2-like"/>
    <property type="match status" value="1"/>
</dbReference>
<gene>
    <name evidence="2" type="ORF">AKJ09_02204</name>
</gene>
<dbReference type="STRING" id="1391654.AKJ09_02204"/>
<proteinExistence type="predicted"/>
<accession>A0A0K1PPS3</accession>
<dbReference type="AlphaFoldDB" id="A0A0K1PPS3"/>
<dbReference type="KEGG" id="llu:AKJ09_02204"/>
<organism evidence="2 3">
    <name type="scientific">Labilithrix luteola</name>
    <dbReference type="NCBI Taxonomy" id="1391654"/>
    <lineage>
        <taxon>Bacteria</taxon>
        <taxon>Pseudomonadati</taxon>
        <taxon>Myxococcota</taxon>
        <taxon>Polyangia</taxon>
        <taxon>Polyangiales</taxon>
        <taxon>Labilitrichaceae</taxon>
        <taxon>Labilithrix</taxon>
    </lineage>
</organism>
<protein>
    <recommendedName>
        <fullName evidence="1">DUF4440 domain-containing protein</fullName>
    </recommendedName>
</protein>
<dbReference type="Pfam" id="PF14534">
    <property type="entry name" value="DUF4440"/>
    <property type="match status" value="1"/>
</dbReference>
<reference evidence="2 3" key="1">
    <citation type="submission" date="2015-08" db="EMBL/GenBank/DDBJ databases">
        <authorList>
            <person name="Babu N.S."/>
            <person name="Beckwith C.J."/>
            <person name="Beseler K.G."/>
            <person name="Brison A."/>
            <person name="Carone J.V."/>
            <person name="Caskin T.P."/>
            <person name="Diamond M."/>
            <person name="Durham M.E."/>
            <person name="Foxe J.M."/>
            <person name="Go M."/>
            <person name="Henderson B.A."/>
            <person name="Jones I.B."/>
            <person name="McGettigan J.A."/>
            <person name="Micheletti S.J."/>
            <person name="Nasrallah M.E."/>
            <person name="Ortiz D."/>
            <person name="Piller C.R."/>
            <person name="Privatt S.R."/>
            <person name="Schneider S.L."/>
            <person name="Sharp S."/>
            <person name="Smith T.C."/>
            <person name="Stanton J.D."/>
            <person name="Ullery H.E."/>
            <person name="Wilson R.J."/>
            <person name="Serrano M.G."/>
            <person name="Buck G."/>
            <person name="Lee V."/>
            <person name="Wang Y."/>
            <person name="Carvalho R."/>
            <person name="Voegtly L."/>
            <person name="Shi R."/>
            <person name="Duckworth R."/>
            <person name="Johnson A."/>
            <person name="Loviza R."/>
            <person name="Walstead R."/>
            <person name="Shah Z."/>
            <person name="Kiflezghi M."/>
            <person name="Wade K."/>
            <person name="Ball S.L."/>
            <person name="Bradley K.W."/>
            <person name="Asai D.J."/>
            <person name="Bowman C.A."/>
            <person name="Russell D.A."/>
            <person name="Pope W.H."/>
            <person name="Jacobs-Sera D."/>
            <person name="Hendrix R.W."/>
            <person name="Hatfull G.F."/>
        </authorList>
    </citation>
    <scope>NUCLEOTIDE SEQUENCE [LARGE SCALE GENOMIC DNA]</scope>
    <source>
        <strain evidence="2 3">DSM 27648</strain>
    </source>
</reference>
<evidence type="ECO:0000313" key="3">
    <source>
        <dbReference type="Proteomes" id="UP000064967"/>
    </source>
</evidence>
<evidence type="ECO:0000259" key="1">
    <source>
        <dbReference type="Pfam" id="PF14534"/>
    </source>
</evidence>
<dbReference type="RefSeq" id="WP_205633664.1">
    <property type="nucleotide sequence ID" value="NZ_CP012333.1"/>
</dbReference>
<feature type="domain" description="DUF4440" evidence="1">
    <location>
        <begin position="13"/>
        <end position="128"/>
    </location>
</feature>
<dbReference type="InterPro" id="IPR027843">
    <property type="entry name" value="DUF4440"/>
</dbReference>
<dbReference type="InterPro" id="IPR011944">
    <property type="entry name" value="Steroid_delta5-4_isomerase"/>
</dbReference>
<dbReference type="Gene3D" id="3.10.450.50">
    <property type="match status" value="1"/>
</dbReference>